<evidence type="ECO:0000256" key="1">
    <source>
        <dbReference type="ARBA" id="ARBA00004141"/>
    </source>
</evidence>
<feature type="transmembrane region" description="Helical" evidence="5">
    <location>
        <begin position="198"/>
        <end position="214"/>
    </location>
</feature>
<feature type="transmembrane region" description="Helical" evidence="5">
    <location>
        <begin position="113"/>
        <end position="134"/>
    </location>
</feature>
<dbReference type="InterPro" id="IPR007016">
    <property type="entry name" value="O-antigen_ligase-rel_domated"/>
</dbReference>
<evidence type="ECO:0000256" key="4">
    <source>
        <dbReference type="ARBA" id="ARBA00023136"/>
    </source>
</evidence>
<dbReference type="Proteomes" id="UP001595693">
    <property type="component" value="Unassembled WGS sequence"/>
</dbReference>
<evidence type="ECO:0000256" key="3">
    <source>
        <dbReference type="ARBA" id="ARBA00022989"/>
    </source>
</evidence>
<reference evidence="8" key="1">
    <citation type="journal article" date="2019" name="Int. J. Syst. Evol. Microbiol.">
        <title>The Global Catalogue of Microorganisms (GCM) 10K type strain sequencing project: providing services to taxonomists for standard genome sequencing and annotation.</title>
        <authorList>
            <consortium name="The Broad Institute Genomics Platform"/>
            <consortium name="The Broad Institute Genome Sequencing Center for Infectious Disease"/>
            <person name="Wu L."/>
            <person name="Ma J."/>
        </authorList>
    </citation>
    <scope>NUCLEOTIDE SEQUENCE [LARGE SCALE GENOMIC DNA]</scope>
    <source>
        <strain evidence="8">CCUG 2113</strain>
    </source>
</reference>
<dbReference type="EMBL" id="JBHSAJ010000031">
    <property type="protein sequence ID" value="MFC3935402.1"/>
    <property type="molecule type" value="Genomic_DNA"/>
</dbReference>
<organism evidence="7 8">
    <name type="scientific">Acidovorax facilis</name>
    <dbReference type="NCBI Taxonomy" id="12917"/>
    <lineage>
        <taxon>Bacteria</taxon>
        <taxon>Pseudomonadati</taxon>
        <taxon>Pseudomonadota</taxon>
        <taxon>Betaproteobacteria</taxon>
        <taxon>Burkholderiales</taxon>
        <taxon>Comamonadaceae</taxon>
        <taxon>Acidovorax</taxon>
    </lineage>
</organism>
<keyword evidence="2 5" id="KW-0812">Transmembrane</keyword>
<accession>A0ABV8DAR2</accession>
<feature type="transmembrane region" description="Helical" evidence="5">
    <location>
        <begin position="221"/>
        <end position="241"/>
    </location>
</feature>
<keyword evidence="4 5" id="KW-0472">Membrane</keyword>
<name>A0ABV8DAR2_9BURK</name>
<dbReference type="GO" id="GO:0016874">
    <property type="term" value="F:ligase activity"/>
    <property type="evidence" value="ECO:0007669"/>
    <property type="project" value="UniProtKB-KW"/>
</dbReference>
<dbReference type="InterPro" id="IPR051533">
    <property type="entry name" value="WaaL-like"/>
</dbReference>
<evidence type="ECO:0000313" key="7">
    <source>
        <dbReference type="EMBL" id="MFC3935402.1"/>
    </source>
</evidence>
<sequence length="421" mass="46566">MTSPQDTHRWFSRCASIGAFMVPGLALWLPSGYSYGAVLLLLATLASAPLWWRRPAPRAAWWLTAAFSCMAALWMLDVGATWGWGSMDRPVKYLLALPCIFFLMTFEPRAAWLWMGVAVGAVGSGLVALYQTFVMELPRANGFTNAIQYGNLSVLLAVMSGLLLVVQWKRWCLWQRLLLASAIGLGAAGSVLSQSRGGWLALVLLLPVCAWLLVRTTGQRRVYWGLCALALAAAALSQVPAVEQRVDEARQEVQVYKDHGDGRSSVGQRLAHWRLAWQMGWDRPFTGWGRAGYTDEKARRVAAGLAHPVVLEFGHAHNEILDLFAKRGLPGVLLLMAFYGIPLAMFWPTARRIRDGAGKMDKESLSLCLVGVMVPLSYIGFGLTQVFLAHNSGNMFYLFMCPLVLAALHERRTRMGCPRPL</sequence>
<keyword evidence="7" id="KW-0436">Ligase</keyword>
<dbReference type="PANTHER" id="PTHR37422">
    <property type="entry name" value="TEICHURONIC ACID BIOSYNTHESIS PROTEIN TUAE"/>
    <property type="match status" value="1"/>
</dbReference>
<comment type="subcellular location">
    <subcellularLocation>
        <location evidence="1">Membrane</location>
        <topology evidence="1">Multi-pass membrane protein</topology>
    </subcellularLocation>
</comment>
<feature type="transmembrane region" description="Helical" evidence="5">
    <location>
        <begin position="173"/>
        <end position="192"/>
    </location>
</feature>
<dbReference type="Pfam" id="PF04932">
    <property type="entry name" value="Wzy_C"/>
    <property type="match status" value="1"/>
</dbReference>
<comment type="caution">
    <text evidence="7">The sequence shown here is derived from an EMBL/GenBank/DDBJ whole genome shotgun (WGS) entry which is preliminary data.</text>
</comment>
<keyword evidence="3 5" id="KW-1133">Transmembrane helix</keyword>
<evidence type="ECO:0000256" key="2">
    <source>
        <dbReference type="ARBA" id="ARBA00022692"/>
    </source>
</evidence>
<protein>
    <submittedName>
        <fullName evidence="7">O-antigen ligase family protein</fullName>
    </submittedName>
</protein>
<evidence type="ECO:0000256" key="5">
    <source>
        <dbReference type="SAM" id="Phobius"/>
    </source>
</evidence>
<gene>
    <name evidence="7" type="ORF">ACFOW3_12300</name>
</gene>
<evidence type="ECO:0000259" key="6">
    <source>
        <dbReference type="Pfam" id="PF04932"/>
    </source>
</evidence>
<feature type="transmembrane region" description="Helical" evidence="5">
    <location>
        <begin position="367"/>
        <end position="388"/>
    </location>
</feature>
<feature type="domain" description="O-antigen ligase-related" evidence="6">
    <location>
        <begin position="185"/>
        <end position="335"/>
    </location>
</feature>
<feature type="transmembrane region" description="Helical" evidence="5">
    <location>
        <begin position="146"/>
        <end position="166"/>
    </location>
</feature>
<proteinExistence type="predicted"/>
<feature type="transmembrane region" description="Helical" evidence="5">
    <location>
        <begin position="328"/>
        <end position="347"/>
    </location>
</feature>
<dbReference type="RefSeq" id="WP_252635689.1">
    <property type="nucleotide sequence ID" value="NZ_JAMXAX010000044.1"/>
</dbReference>
<dbReference type="PANTHER" id="PTHR37422:SF23">
    <property type="entry name" value="TEICHURONIC ACID BIOSYNTHESIS PROTEIN TUAE"/>
    <property type="match status" value="1"/>
</dbReference>
<evidence type="ECO:0000313" key="8">
    <source>
        <dbReference type="Proteomes" id="UP001595693"/>
    </source>
</evidence>
<feature type="transmembrane region" description="Helical" evidence="5">
    <location>
        <begin position="59"/>
        <end position="84"/>
    </location>
</feature>
<keyword evidence="8" id="KW-1185">Reference proteome</keyword>